<evidence type="ECO:0000256" key="6">
    <source>
        <dbReference type="RuleBase" id="RU003983"/>
    </source>
</evidence>
<feature type="transmembrane region" description="Helical" evidence="7">
    <location>
        <begin position="225"/>
        <end position="246"/>
    </location>
</feature>
<dbReference type="Pfam" id="PF01435">
    <property type="entry name" value="Peptidase_M48"/>
    <property type="match status" value="1"/>
</dbReference>
<evidence type="ECO:0000256" key="3">
    <source>
        <dbReference type="ARBA" id="ARBA00022801"/>
    </source>
</evidence>
<comment type="caution">
    <text evidence="9">The sequence shown here is derived from an EMBL/GenBank/DDBJ whole genome shotgun (WGS) entry which is preliminary data.</text>
</comment>
<dbReference type="RefSeq" id="WP_184920308.1">
    <property type="nucleotide sequence ID" value="NZ_JACHJR010000001.1"/>
</dbReference>
<keyword evidence="7" id="KW-0472">Membrane</keyword>
<dbReference type="GO" id="GO:0004222">
    <property type="term" value="F:metalloendopeptidase activity"/>
    <property type="evidence" value="ECO:0007669"/>
    <property type="project" value="InterPro"/>
</dbReference>
<name>A0A7W7WJW6_9ACTN</name>
<organism evidence="9 10">
    <name type="scientific">Kitasatospora gansuensis</name>
    <dbReference type="NCBI Taxonomy" id="258050"/>
    <lineage>
        <taxon>Bacteria</taxon>
        <taxon>Bacillati</taxon>
        <taxon>Actinomycetota</taxon>
        <taxon>Actinomycetes</taxon>
        <taxon>Kitasatosporales</taxon>
        <taxon>Streptomycetaceae</taxon>
        <taxon>Kitasatospora</taxon>
    </lineage>
</organism>
<keyword evidence="7" id="KW-1133">Transmembrane helix</keyword>
<keyword evidence="2" id="KW-0479">Metal-binding</keyword>
<keyword evidence="7" id="KW-0812">Transmembrane</keyword>
<evidence type="ECO:0000256" key="2">
    <source>
        <dbReference type="ARBA" id="ARBA00022723"/>
    </source>
</evidence>
<gene>
    <name evidence="9" type="ORF">F4556_005276</name>
</gene>
<dbReference type="Proteomes" id="UP000573327">
    <property type="component" value="Unassembled WGS sequence"/>
</dbReference>
<keyword evidence="10" id="KW-1185">Reference proteome</keyword>
<evidence type="ECO:0000256" key="4">
    <source>
        <dbReference type="ARBA" id="ARBA00022833"/>
    </source>
</evidence>
<accession>A0A7W7WJW6</accession>
<dbReference type="GO" id="GO:0046872">
    <property type="term" value="F:metal ion binding"/>
    <property type="evidence" value="ECO:0007669"/>
    <property type="project" value="UniProtKB-KW"/>
</dbReference>
<comment type="cofactor">
    <cofactor evidence="6">
        <name>Zn(2+)</name>
        <dbReference type="ChEBI" id="CHEBI:29105"/>
    </cofactor>
    <text evidence="6">Binds 1 zinc ion per subunit.</text>
</comment>
<feature type="domain" description="Peptidase M48" evidence="8">
    <location>
        <begin position="134"/>
        <end position="186"/>
    </location>
</feature>
<reference evidence="9 10" key="1">
    <citation type="submission" date="2020-08" db="EMBL/GenBank/DDBJ databases">
        <title>Sequencing the genomes of 1000 actinobacteria strains.</title>
        <authorList>
            <person name="Klenk H.-P."/>
        </authorList>
    </citation>
    <scope>NUCLEOTIDE SEQUENCE [LARGE SCALE GENOMIC DNA]</scope>
    <source>
        <strain evidence="9 10">DSM 44786</strain>
    </source>
</reference>
<evidence type="ECO:0000256" key="7">
    <source>
        <dbReference type="SAM" id="Phobius"/>
    </source>
</evidence>
<feature type="transmembrane region" description="Helical" evidence="7">
    <location>
        <begin position="266"/>
        <end position="287"/>
    </location>
</feature>
<evidence type="ECO:0000256" key="1">
    <source>
        <dbReference type="ARBA" id="ARBA00022670"/>
    </source>
</evidence>
<keyword evidence="5 6" id="KW-0482">Metalloprotease</keyword>
<proteinExistence type="inferred from homology"/>
<dbReference type="Gene3D" id="3.30.2010.10">
    <property type="entry name" value="Metalloproteases ('zincins'), catalytic domain"/>
    <property type="match status" value="1"/>
</dbReference>
<dbReference type="AlphaFoldDB" id="A0A7W7WJW6"/>
<keyword evidence="4 6" id="KW-0862">Zinc</keyword>
<evidence type="ECO:0000259" key="8">
    <source>
        <dbReference type="Pfam" id="PF01435"/>
    </source>
</evidence>
<evidence type="ECO:0000256" key="5">
    <source>
        <dbReference type="ARBA" id="ARBA00023049"/>
    </source>
</evidence>
<comment type="similarity">
    <text evidence="6">Belongs to the peptidase M48 family.</text>
</comment>
<evidence type="ECO:0000313" key="9">
    <source>
        <dbReference type="EMBL" id="MBB4949741.1"/>
    </source>
</evidence>
<dbReference type="PANTHER" id="PTHR34978">
    <property type="entry name" value="POSSIBLE SENSOR-TRANSDUCER PROTEIN BLAR"/>
    <property type="match status" value="1"/>
</dbReference>
<keyword evidence="1 6" id="KW-0645">Protease</keyword>
<dbReference type="InterPro" id="IPR052173">
    <property type="entry name" value="Beta-lactam_resp_regulator"/>
</dbReference>
<dbReference type="GO" id="GO:0006508">
    <property type="term" value="P:proteolysis"/>
    <property type="evidence" value="ECO:0007669"/>
    <property type="project" value="UniProtKB-KW"/>
</dbReference>
<dbReference type="InterPro" id="IPR001915">
    <property type="entry name" value="Peptidase_M48"/>
</dbReference>
<dbReference type="PANTHER" id="PTHR34978:SF3">
    <property type="entry name" value="SLR0241 PROTEIN"/>
    <property type="match status" value="1"/>
</dbReference>
<dbReference type="CDD" id="cd07326">
    <property type="entry name" value="M56_BlaR1_MecR1_like"/>
    <property type="match status" value="1"/>
</dbReference>
<protein>
    <submittedName>
        <fullName evidence="9">Zn-dependent protease with chaperone function</fullName>
    </submittedName>
</protein>
<dbReference type="EMBL" id="JACHJR010000001">
    <property type="protein sequence ID" value="MBB4949741.1"/>
    <property type="molecule type" value="Genomic_DNA"/>
</dbReference>
<sequence length="291" mass="30016">MSAAALLGLWAVLIAVALPPLLAGARWTRRAPLLGVFTWLALGLSAVSSVALTVRQLIDPAPHHHAGLLHLCGLSPEAVSGTAPAAAALVLLYPAGRLLRSLGSAHRGRRRHRALLDLAAHRGRVPGALLLDHPTPTIYCLPGRHSRIVVSRGALAALTPPQLAAALAHERAHLTGRHHLAACAAEALAGTFARLPLGRLVSAEVRTLLEMAADDRALRGHSPRALATAMGVVAGGLAPVTALTAGHQALARIERLADHRPAPRSLLALTAAAPAGLAGLPLLLVCLPHLA</sequence>
<keyword evidence="3 6" id="KW-0378">Hydrolase</keyword>
<feature type="transmembrane region" description="Helical" evidence="7">
    <location>
        <begin position="33"/>
        <end position="54"/>
    </location>
</feature>
<evidence type="ECO:0000313" key="10">
    <source>
        <dbReference type="Proteomes" id="UP000573327"/>
    </source>
</evidence>